<feature type="binding site" evidence="7">
    <location>
        <position position="226"/>
    </location>
    <ligand>
        <name>Zn(2+)</name>
        <dbReference type="ChEBI" id="CHEBI:29105"/>
    </ligand>
</feature>
<gene>
    <name evidence="9" type="ORF">GAK31_01589</name>
</gene>
<evidence type="ECO:0000313" key="10">
    <source>
        <dbReference type="Proteomes" id="UP000487117"/>
    </source>
</evidence>
<dbReference type="Pfam" id="PF03006">
    <property type="entry name" value="HlyIII"/>
    <property type="match status" value="1"/>
</dbReference>
<feature type="transmembrane region" description="Helical" evidence="8">
    <location>
        <begin position="83"/>
        <end position="105"/>
    </location>
</feature>
<evidence type="ECO:0000256" key="4">
    <source>
        <dbReference type="ARBA" id="ARBA00022692"/>
    </source>
</evidence>
<evidence type="ECO:0000256" key="2">
    <source>
        <dbReference type="ARBA" id="ARBA00008488"/>
    </source>
</evidence>
<evidence type="ECO:0000256" key="6">
    <source>
        <dbReference type="ARBA" id="ARBA00023136"/>
    </source>
</evidence>
<comment type="subcellular location">
    <subcellularLocation>
        <location evidence="1">Cell membrane</location>
        <topology evidence="1">Multi-pass membrane protein</topology>
    </subcellularLocation>
</comment>
<sequence>MLTPAETHHTMAGVHAPAIAAMIGGLRVPLPANLLIAMSSTTVASIREEIASALTHGLGAVLALGASAVLITLAAIYGDGWQLAGAIVFGIALLLLYTASTLYHAIQHPVAKGRLKVFDHCAIYLLIAGTYTPFTLIGLRGPWGWGLFTAIWTLALAGVVFKLFYTGRFKRLSTAIYIAMGWLVIVAIKPMLASIDAWTLGWLLAGGVFYTLGTYFYHRESIPYSHAIWHLFVIGGSVCHFVAVTAQVL</sequence>
<dbReference type="InterPro" id="IPR005744">
    <property type="entry name" value="Hy-lIII"/>
</dbReference>
<feature type="binding site" evidence="7">
    <location>
        <position position="230"/>
    </location>
    <ligand>
        <name>Zn(2+)</name>
        <dbReference type="ChEBI" id="CHEBI:29105"/>
    </ligand>
</feature>
<comment type="caution">
    <text evidence="9">The sequence shown here is derived from an EMBL/GenBank/DDBJ whole genome shotgun (WGS) entry which is preliminary data.</text>
</comment>
<keyword evidence="4 8" id="KW-0812">Transmembrane</keyword>
<name>A0A7V8JMH1_STEMA</name>
<feature type="transmembrane region" description="Helical" evidence="8">
    <location>
        <begin position="143"/>
        <end position="165"/>
    </location>
</feature>
<accession>A0A7V8JMH1</accession>
<dbReference type="InterPro" id="IPR004254">
    <property type="entry name" value="AdipoR/HlyIII-related"/>
</dbReference>
<feature type="transmembrane region" description="Helical" evidence="8">
    <location>
        <begin position="57"/>
        <end position="77"/>
    </location>
</feature>
<protein>
    <recommendedName>
        <fullName evidence="11">Hemolysin III</fullName>
    </recommendedName>
</protein>
<dbReference type="PANTHER" id="PTHR20855:SF3">
    <property type="entry name" value="LD03007P"/>
    <property type="match status" value="1"/>
</dbReference>
<organism evidence="9 10">
    <name type="scientific">Stenotrophomonas maltophilia</name>
    <name type="common">Pseudomonas maltophilia</name>
    <name type="synonym">Xanthomonas maltophilia</name>
    <dbReference type="NCBI Taxonomy" id="40324"/>
    <lineage>
        <taxon>Bacteria</taxon>
        <taxon>Pseudomonadati</taxon>
        <taxon>Pseudomonadota</taxon>
        <taxon>Gammaproteobacteria</taxon>
        <taxon>Lysobacterales</taxon>
        <taxon>Lysobacteraceae</taxon>
        <taxon>Stenotrophomonas</taxon>
        <taxon>Stenotrophomonas maltophilia group</taxon>
    </lineage>
</organism>
<comment type="similarity">
    <text evidence="2">Belongs to the UPF0073 (Hly-III) family.</text>
</comment>
<keyword evidence="5 8" id="KW-1133">Transmembrane helix</keyword>
<evidence type="ECO:0000313" key="9">
    <source>
        <dbReference type="EMBL" id="KAF1016105.1"/>
    </source>
</evidence>
<evidence type="ECO:0000256" key="5">
    <source>
        <dbReference type="ARBA" id="ARBA00022989"/>
    </source>
</evidence>
<proteinExistence type="inferred from homology"/>
<dbReference type="AlphaFoldDB" id="A0A7V8JMH1"/>
<keyword evidence="6 8" id="KW-0472">Membrane</keyword>
<dbReference type="NCBIfam" id="TIGR01065">
    <property type="entry name" value="hlyIII"/>
    <property type="match status" value="1"/>
</dbReference>
<keyword evidence="3" id="KW-1003">Cell membrane</keyword>
<feature type="transmembrane region" description="Helical" evidence="8">
    <location>
        <begin position="172"/>
        <end position="192"/>
    </location>
</feature>
<evidence type="ECO:0000256" key="8">
    <source>
        <dbReference type="SAM" id="Phobius"/>
    </source>
</evidence>
<reference evidence="10" key="1">
    <citation type="journal article" date="2020" name="MBio">
        <title>Horizontal gene transfer to a defensive symbiont with a reduced genome amongst a multipartite beetle microbiome.</title>
        <authorList>
            <person name="Waterworth S.C."/>
            <person name="Florez L.V."/>
            <person name="Rees E.R."/>
            <person name="Hertweck C."/>
            <person name="Kaltenpoth M."/>
            <person name="Kwan J.C."/>
        </authorList>
    </citation>
    <scope>NUCLEOTIDE SEQUENCE [LARGE SCALE GENOMIC DNA]</scope>
</reference>
<evidence type="ECO:0000256" key="1">
    <source>
        <dbReference type="ARBA" id="ARBA00004651"/>
    </source>
</evidence>
<feature type="transmembrane region" description="Helical" evidence="8">
    <location>
        <begin position="198"/>
        <end position="217"/>
    </location>
</feature>
<dbReference type="PANTHER" id="PTHR20855">
    <property type="entry name" value="ADIPOR/PROGESTIN RECEPTOR-RELATED"/>
    <property type="match status" value="1"/>
</dbReference>
<keyword evidence="7" id="KW-0479">Metal-binding</keyword>
<dbReference type="EMBL" id="WNDS01000002">
    <property type="protein sequence ID" value="KAF1016105.1"/>
    <property type="molecule type" value="Genomic_DNA"/>
</dbReference>
<evidence type="ECO:0000256" key="7">
    <source>
        <dbReference type="PIRSR" id="PIRSR604254-1"/>
    </source>
</evidence>
<feature type="binding site" evidence="7">
    <location>
        <position position="104"/>
    </location>
    <ligand>
        <name>Zn(2+)</name>
        <dbReference type="ChEBI" id="CHEBI:29105"/>
    </ligand>
</feature>
<dbReference type="GO" id="GO:0140911">
    <property type="term" value="F:pore-forming activity"/>
    <property type="evidence" value="ECO:0007669"/>
    <property type="project" value="InterPro"/>
</dbReference>
<dbReference type="GO" id="GO:0005886">
    <property type="term" value="C:plasma membrane"/>
    <property type="evidence" value="ECO:0007669"/>
    <property type="project" value="UniProtKB-SubCell"/>
</dbReference>
<feature type="transmembrane region" description="Helical" evidence="8">
    <location>
        <begin position="229"/>
        <end position="248"/>
    </location>
</feature>
<evidence type="ECO:0000256" key="3">
    <source>
        <dbReference type="ARBA" id="ARBA00022475"/>
    </source>
</evidence>
<dbReference type="GO" id="GO:0046872">
    <property type="term" value="F:metal ion binding"/>
    <property type="evidence" value="ECO:0007669"/>
    <property type="project" value="UniProtKB-KW"/>
</dbReference>
<feature type="transmembrane region" description="Helical" evidence="8">
    <location>
        <begin position="12"/>
        <end position="36"/>
    </location>
</feature>
<evidence type="ECO:0008006" key="11">
    <source>
        <dbReference type="Google" id="ProtNLM"/>
    </source>
</evidence>
<keyword evidence="7" id="KW-0862">Zinc</keyword>
<dbReference type="Proteomes" id="UP000487117">
    <property type="component" value="Unassembled WGS sequence"/>
</dbReference>
<feature type="transmembrane region" description="Helical" evidence="8">
    <location>
        <begin position="117"/>
        <end position="137"/>
    </location>
</feature>